<keyword evidence="2" id="KW-1185">Reference proteome</keyword>
<name>A0ACB9SM68_HOLOL</name>
<gene>
    <name evidence="1" type="ORF">MML48_9g00001479</name>
</gene>
<comment type="caution">
    <text evidence="1">The sequence shown here is derived from an EMBL/GenBank/DDBJ whole genome shotgun (WGS) entry which is preliminary data.</text>
</comment>
<dbReference type="EMBL" id="CM043023">
    <property type="protein sequence ID" value="KAI4455574.1"/>
    <property type="molecule type" value="Genomic_DNA"/>
</dbReference>
<accession>A0ACB9SM68</accession>
<evidence type="ECO:0000313" key="2">
    <source>
        <dbReference type="Proteomes" id="UP001056778"/>
    </source>
</evidence>
<evidence type="ECO:0000313" key="1">
    <source>
        <dbReference type="EMBL" id="KAI4455574.1"/>
    </source>
</evidence>
<protein>
    <submittedName>
        <fullName evidence="1">Myb/sant-like dna-binding domain</fullName>
    </submittedName>
</protein>
<organism evidence="1 2">
    <name type="scientific">Holotrichia oblita</name>
    <name type="common">Chafer beetle</name>
    <dbReference type="NCBI Taxonomy" id="644536"/>
    <lineage>
        <taxon>Eukaryota</taxon>
        <taxon>Metazoa</taxon>
        <taxon>Ecdysozoa</taxon>
        <taxon>Arthropoda</taxon>
        <taxon>Hexapoda</taxon>
        <taxon>Insecta</taxon>
        <taxon>Pterygota</taxon>
        <taxon>Neoptera</taxon>
        <taxon>Endopterygota</taxon>
        <taxon>Coleoptera</taxon>
        <taxon>Polyphaga</taxon>
        <taxon>Scarabaeiformia</taxon>
        <taxon>Scarabaeidae</taxon>
        <taxon>Melolonthinae</taxon>
        <taxon>Holotrichia</taxon>
    </lineage>
</organism>
<reference evidence="1" key="1">
    <citation type="submission" date="2022-04" db="EMBL/GenBank/DDBJ databases">
        <title>Chromosome-scale genome assembly of Holotrichia oblita Faldermann.</title>
        <authorList>
            <person name="Rongchong L."/>
        </authorList>
    </citation>
    <scope>NUCLEOTIDE SEQUENCE</scope>
    <source>
        <strain evidence="1">81SQS9</strain>
    </source>
</reference>
<sequence length="506" mass="58317">MSRKSRMTKSQKEIIVNFLEHNDSMIKNIKHTPAELNVLNKKWEELVTLLNSTDGAKKTAKEWKEAINEFKTNVRRKARAITYDHQGAPDIPEAGIATAGPSSAPINVVVDAPLNVVVDAPLNVVADTTLEDYIIINQEPELQTMMSWEKEQERLQHLMDEPTDDEYAPDIEDDNDSFTEDNVETIEENIGSEQEFSDNELNEIAEVVIQDQRTHRQPIFEARDGTKWSKHIIKRDHVKTRSINIVTHFPGPKGEIRHARKCLDVWRYLFTDVMLENIQNRNSRSIMAGRRSSVQKDILFSILEKHQNNIIINKKIVSPSHTIWKYIVNNNDLIGKLTTKALYTAALRFFNKKCVQSEANSPLLEREQQLSSFTDSLSSNASADLKRTRYFKISLSRDEWLRHHPQEFFGDWATTIFSVTKVLCAWKYKEHNICKTSNRLKVVAKCIFCHAILSGICHYDDSDDFNGVIIDCQIKDLNLDVEHVKKRQLKGMTTQLHIMQFFPNAN</sequence>
<dbReference type="Proteomes" id="UP001056778">
    <property type="component" value="Chromosome 9"/>
</dbReference>
<proteinExistence type="predicted"/>